<evidence type="ECO:0000313" key="4">
    <source>
        <dbReference type="Proteomes" id="UP000285236"/>
    </source>
</evidence>
<name>A0AA92TPU2_9BACT</name>
<evidence type="ECO:0000256" key="1">
    <source>
        <dbReference type="SAM" id="MobiDB-lite"/>
    </source>
</evidence>
<proteinExistence type="predicted"/>
<accession>A0AA92TPU2</accession>
<keyword evidence="2" id="KW-0812">Transmembrane</keyword>
<feature type="compositionally biased region" description="Polar residues" evidence="1">
    <location>
        <begin position="37"/>
        <end position="51"/>
    </location>
</feature>
<dbReference type="EMBL" id="QRYP01000057">
    <property type="protein sequence ID" value="RGU90723.1"/>
    <property type="molecule type" value="Genomic_DNA"/>
</dbReference>
<organism evidence="3 4">
    <name type="scientific">Segatella copri</name>
    <dbReference type="NCBI Taxonomy" id="165179"/>
    <lineage>
        <taxon>Bacteria</taxon>
        <taxon>Pseudomonadati</taxon>
        <taxon>Bacteroidota</taxon>
        <taxon>Bacteroidia</taxon>
        <taxon>Bacteroidales</taxon>
        <taxon>Prevotellaceae</taxon>
        <taxon>Segatella</taxon>
    </lineage>
</organism>
<protein>
    <submittedName>
        <fullName evidence="3">Uncharacterized protein</fullName>
    </submittedName>
</protein>
<feature type="region of interest" description="Disordered" evidence="1">
    <location>
        <begin position="37"/>
        <end position="68"/>
    </location>
</feature>
<dbReference type="Proteomes" id="UP000285236">
    <property type="component" value="Unassembled WGS sequence"/>
</dbReference>
<gene>
    <name evidence="3" type="ORF">DWW35_14170</name>
</gene>
<feature type="transmembrane region" description="Helical" evidence="2">
    <location>
        <begin position="78"/>
        <end position="96"/>
    </location>
</feature>
<comment type="caution">
    <text evidence="3">The sequence shown here is derived from an EMBL/GenBank/DDBJ whole genome shotgun (WGS) entry which is preliminary data.</text>
</comment>
<keyword evidence="2" id="KW-1133">Transmembrane helix</keyword>
<evidence type="ECO:0000256" key="2">
    <source>
        <dbReference type="SAM" id="Phobius"/>
    </source>
</evidence>
<evidence type="ECO:0000313" key="3">
    <source>
        <dbReference type="EMBL" id="RGU90723.1"/>
    </source>
</evidence>
<reference evidence="3 4" key="1">
    <citation type="submission" date="2018-08" db="EMBL/GenBank/DDBJ databases">
        <title>A genome reference for cultivated species of the human gut microbiota.</title>
        <authorList>
            <person name="Zou Y."/>
            <person name="Xue W."/>
            <person name="Luo G."/>
        </authorList>
    </citation>
    <scope>NUCLEOTIDE SEQUENCE [LARGE SCALE GENOMIC DNA]</scope>
    <source>
        <strain evidence="3 4">AF15-25</strain>
    </source>
</reference>
<sequence>MSVLTIIVEYYLSKNTKVKCFDTHKNCLLFARYQKVSAPSSTNKQAIATSSKNEDQGGLSPRPYKSKNIDSLKKTSKITITPMMLLIVSLFIVLYYRQGQSFF</sequence>
<dbReference type="AlphaFoldDB" id="A0AA92TPU2"/>
<keyword evidence="2" id="KW-0472">Membrane</keyword>